<feature type="compositionally biased region" description="Acidic residues" evidence="1">
    <location>
        <begin position="419"/>
        <end position="438"/>
    </location>
</feature>
<feature type="region of interest" description="Disordered" evidence="1">
    <location>
        <begin position="637"/>
        <end position="684"/>
    </location>
</feature>
<dbReference type="EMBL" id="SEOQ01000524">
    <property type="protein sequence ID" value="TFY61160.1"/>
    <property type="molecule type" value="Genomic_DNA"/>
</dbReference>
<feature type="compositionally biased region" description="Basic residues" evidence="1">
    <location>
        <begin position="654"/>
        <end position="663"/>
    </location>
</feature>
<keyword evidence="3" id="KW-1185">Reference proteome</keyword>
<proteinExistence type="predicted"/>
<comment type="caution">
    <text evidence="2">The sequence shown here is derived from an EMBL/GenBank/DDBJ whole genome shotgun (WGS) entry which is preliminary data.</text>
</comment>
<organism evidence="2 3">
    <name type="scientific">Dentipellis fragilis</name>
    <dbReference type="NCBI Taxonomy" id="205917"/>
    <lineage>
        <taxon>Eukaryota</taxon>
        <taxon>Fungi</taxon>
        <taxon>Dikarya</taxon>
        <taxon>Basidiomycota</taxon>
        <taxon>Agaricomycotina</taxon>
        <taxon>Agaricomycetes</taxon>
        <taxon>Russulales</taxon>
        <taxon>Hericiaceae</taxon>
        <taxon>Dentipellis</taxon>
    </lineage>
</organism>
<feature type="region of interest" description="Disordered" evidence="1">
    <location>
        <begin position="201"/>
        <end position="474"/>
    </location>
</feature>
<feature type="compositionally biased region" description="Polar residues" evidence="1">
    <location>
        <begin position="665"/>
        <end position="684"/>
    </location>
</feature>
<feature type="compositionally biased region" description="Basic and acidic residues" evidence="1">
    <location>
        <begin position="461"/>
        <end position="474"/>
    </location>
</feature>
<feature type="compositionally biased region" description="Basic and acidic residues" evidence="1">
    <location>
        <begin position="271"/>
        <end position="281"/>
    </location>
</feature>
<gene>
    <name evidence="2" type="ORF">EVG20_g7163</name>
</gene>
<evidence type="ECO:0000313" key="3">
    <source>
        <dbReference type="Proteomes" id="UP000298327"/>
    </source>
</evidence>
<reference evidence="2 3" key="1">
    <citation type="submission" date="2019-02" db="EMBL/GenBank/DDBJ databases">
        <title>Genome sequencing of the rare red list fungi Dentipellis fragilis.</title>
        <authorList>
            <person name="Buettner E."/>
            <person name="Kellner H."/>
        </authorList>
    </citation>
    <scope>NUCLEOTIDE SEQUENCE [LARGE SCALE GENOMIC DNA]</scope>
    <source>
        <strain evidence="2 3">DSM 105465</strain>
    </source>
</reference>
<feature type="compositionally biased region" description="Low complexity" evidence="1">
    <location>
        <begin position="201"/>
        <end position="213"/>
    </location>
</feature>
<dbReference type="OrthoDB" id="10655150at2759"/>
<evidence type="ECO:0000256" key="1">
    <source>
        <dbReference type="SAM" id="MobiDB-lite"/>
    </source>
</evidence>
<feature type="compositionally biased region" description="Polar residues" evidence="1">
    <location>
        <begin position="379"/>
        <end position="389"/>
    </location>
</feature>
<name>A0A4Y9YGM5_9AGAM</name>
<evidence type="ECO:0000313" key="2">
    <source>
        <dbReference type="EMBL" id="TFY61160.1"/>
    </source>
</evidence>
<dbReference type="Proteomes" id="UP000298327">
    <property type="component" value="Unassembled WGS sequence"/>
</dbReference>
<accession>A0A4Y9YGM5</accession>
<feature type="compositionally biased region" description="Polar residues" evidence="1">
    <location>
        <begin position="237"/>
        <end position="246"/>
    </location>
</feature>
<protein>
    <submittedName>
        <fullName evidence="2">Uncharacterized protein</fullName>
    </submittedName>
</protein>
<dbReference type="AlphaFoldDB" id="A0A4Y9YGM5"/>
<feature type="compositionally biased region" description="Basic and acidic residues" evidence="1">
    <location>
        <begin position="291"/>
        <end position="303"/>
    </location>
</feature>
<sequence>MVLELSKDQRLLLRRGARIQAAFDTWKAVGSPSTAAWLDNFIAEHVRHLLTICIRHMSIRQQQRDSPLPRSLQDAMCDEFNRVKDAGEDIVLHPVGWSLHYRRARASMLGRGDEYWAARISPRDPALEHLLANEAVPVPEGAGDLEDDSDYEDLGPGVPRESKWWMFKDSELTRTTPNGNTDGARSSASLEIAVDRYSDTAPAAPTLSPAARAVPATHRDHCDSPASAQAVEETSADSRSTRTFSRTPAAHGDDSSLVPARGYNGEPSGGLRDKDQDHHPDIGAGQTKVRQLLDRILRGRRQSESGTPEAVVHGRATARRSVTPGRMIRQRTPADSSPTRRAIGKRVSFRLPSPPRAFDSTSAVPQKRKHSGFGDSVDTHSMNTSNHRSGSADVGSEGASSPSFAKRRRVLGYGQTVENVDEAEESDEPDEAEADGEGDSGNAHRMLTRRAVAKLTSTPPSREKTPVEPQVEKPVPRARTRRILRPLTASELEFMAHASNVKVNRVALSIAALEILLNDGAQVVSCQKCIDDGIKCVPTSVGHSCKGCRNRKKCTHVAAGNRGGPLRLTPSHFWESLLRNAARPIPPLPPVPYLFPLDEVDKLGVDHSTLISKLRYPKNIAEAEQFLDVDEFSGLAAGASGSQPTPMDVDSSRPIKKLPRRGQRASASVTATPSRSALTSNSGETSRALAVLQDEVRNLQLQVSEQQEITASYGQRLDTHHLHIDHIRGKIPEIAQGVANVAQSHRRMEKETDRMAESHRRIEKEVADSWEIMQGTAAAMQSLLDRFAMMSSTG</sequence>